<organism evidence="1 2">
    <name type="scientific">Pseudomonas machongensis</name>
    <dbReference type="NCBI Taxonomy" id="3110229"/>
    <lineage>
        <taxon>Bacteria</taxon>
        <taxon>Pseudomonadati</taxon>
        <taxon>Pseudomonadota</taxon>
        <taxon>Gammaproteobacteria</taxon>
        <taxon>Pseudomonadales</taxon>
        <taxon>Pseudomonadaceae</taxon>
        <taxon>Pseudomonas</taxon>
    </lineage>
</organism>
<reference evidence="1 2" key="1">
    <citation type="submission" date="2023-12" db="EMBL/GenBank/DDBJ databases">
        <title>Pseudomonas machongensis sp. nov., isolated from wilted pepper plants (Capsicum annuum).</title>
        <authorList>
            <person name="Qiu M."/>
            <person name="Li Y."/>
            <person name="Liu Q."/>
            <person name="Zhang X."/>
            <person name="Huang Y."/>
            <person name="Guo R."/>
            <person name="Hu M."/>
            <person name="Zhou J."/>
            <person name="Zhou X."/>
        </authorList>
    </citation>
    <scope>NUCLEOTIDE SEQUENCE [LARGE SCALE GENOMIC DNA]</scope>
    <source>
        <strain evidence="1 2">MH2</strain>
    </source>
</reference>
<evidence type="ECO:0000313" key="2">
    <source>
        <dbReference type="Proteomes" id="UP001302573"/>
    </source>
</evidence>
<sequence length="168" mass="19022">MTDTPETSNWALNAQVFLGRIHAIDPSGRRRALYPSLFTDAEGANIGGQSDWLVAGNEQPACVMRFLLHSTTPNRLNFMIMGNAEHQDKKLGVSRNGYLGFYRYASVVDYFKLEPLQWGQDSLLCRWRDHLGHQVKARSEAPEASARFSYMNVQMGNPLTFLIERVAQ</sequence>
<protein>
    <submittedName>
        <fullName evidence="1">Uncharacterized protein</fullName>
    </submittedName>
</protein>
<comment type="caution">
    <text evidence="1">The sequence shown here is derived from an EMBL/GenBank/DDBJ whole genome shotgun (WGS) entry which is preliminary data.</text>
</comment>
<dbReference type="Proteomes" id="UP001302573">
    <property type="component" value="Unassembled WGS sequence"/>
</dbReference>
<accession>A0ABU5VFZ1</accession>
<proteinExistence type="predicted"/>
<dbReference type="RefSeq" id="WP_323453401.1">
    <property type="nucleotide sequence ID" value="NZ_JAYFUI010000124.1"/>
</dbReference>
<name>A0ABU5VFZ1_9PSED</name>
<evidence type="ECO:0000313" key="1">
    <source>
        <dbReference type="EMBL" id="MEA5672276.1"/>
    </source>
</evidence>
<gene>
    <name evidence="1" type="ORF">VA602_13100</name>
</gene>
<dbReference type="EMBL" id="JAYFUI010000124">
    <property type="protein sequence ID" value="MEA5672276.1"/>
    <property type="molecule type" value="Genomic_DNA"/>
</dbReference>
<keyword evidence="2" id="KW-1185">Reference proteome</keyword>